<reference evidence="1 2" key="1">
    <citation type="submission" date="2012-02" db="EMBL/GenBank/DDBJ databases">
        <title>The Genome Sequence of Bacteroides finegoldii CL09T03C10.</title>
        <authorList>
            <consortium name="The Broad Institute Genome Sequencing Platform"/>
            <person name="Earl A."/>
            <person name="Ward D."/>
            <person name="Feldgarden M."/>
            <person name="Gevers D."/>
            <person name="Zitomersky N.L."/>
            <person name="Coyne M.J."/>
            <person name="Comstock L.E."/>
            <person name="Young S.K."/>
            <person name="Zeng Q."/>
            <person name="Gargeya S."/>
            <person name="Fitzgerald M."/>
            <person name="Haas B."/>
            <person name="Abouelleil A."/>
            <person name="Alvarado L."/>
            <person name="Arachchi H.M."/>
            <person name="Berlin A."/>
            <person name="Chapman S.B."/>
            <person name="Gearin G."/>
            <person name="Goldberg J."/>
            <person name="Griggs A."/>
            <person name="Gujja S."/>
            <person name="Hansen M."/>
            <person name="Heiman D."/>
            <person name="Howarth C."/>
            <person name="Larimer J."/>
            <person name="Lui A."/>
            <person name="MacDonald P.J.P."/>
            <person name="McCowen C."/>
            <person name="Montmayeur A."/>
            <person name="Murphy C."/>
            <person name="Neiman D."/>
            <person name="Pearson M."/>
            <person name="Priest M."/>
            <person name="Roberts A."/>
            <person name="Saif S."/>
            <person name="Shea T."/>
            <person name="Sisk P."/>
            <person name="Stolte C."/>
            <person name="Sykes S."/>
            <person name="Wortman J."/>
            <person name="Nusbaum C."/>
            <person name="Birren B."/>
        </authorList>
    </citation>
    <scope>NUCLEOTIDE SEQUENCE [LARGE SCALE GENOMIC DNA]</scope>
    <source>
        <strain evidence="1 2">CL09T03C10</strain>
    </source>
</reference>
<dbReference type="Proteomes" id="UP000007995">
    <property type="component" value="Unassembled WGS sequence"/>
</dbReference>
<sequence>MIVKSIAELSMIDGCPKLGDVSLAYGIEGAREWLKCHLLKVNCFVGAKLKLTDEQLIDLSDQIACEYPFLNIAELCCFFGRLRSGKYEEFFGSVDPMQILKSLDTFCQDRRKDMLKAEQAIEAIKMENSIKERTSHCVTLEQYLKNRNGMMRVTIYWVTKDETLRKRIRERFGIDNYTSINGETFAEIKDEDVELLRETEKRGFIQLRFKPE</sequence>
<dbReference type="EMBL" id="AGXW01000002">
    <property type="protein sequence ID" value="EKJ91902.1"/>
    <property type="molecule type" value="Genomic_DNA"/>
</dbReference>
<organism evidence="1 2">
    <name type="scientific">Bacteroides finegoldii CL09T03C10</name>
    <dbReference type="NCBI Taxonomy" id="997888"/>
    <lineage>
        <taxon>Bacteria</taxon>
        <taxon>Pseudomonadati</taxon>
        <taxon>Bacteroidota</taxon>
        <taxon>Bacteroidia</taxon>
        <taxon>Bacteroidales</taxon>
        <taxon>Bacteroidaceae</taxon>
        <taxon>Bacteroides</taxon>
    </lineage>
</organism>
<protein>
    <submittedName>
        <fullName evidence="1">Uncharacterized protein</fullName>
    </submittedName>
</protein>
<accession>K5BUN8</accession>
<gene>
    <name evidence="1" type="ORF">HMPREF1057_00737</name>
</gene>
<dbReference type="HOGENOM" id="CLU_1297737_0_0_10"/>
<dbReference type="AlphaFoldDB" id="K5BUN8"/>
<evidence type="ECO:0000313" key="1">
    <source>
        <dbReference type="EMBL" id="EKJ91902.1"/>
    </source>
</evidence>
<evidence type="ECO:0000313" key="2">
    <source>
        <dbReference type="Proteomes" id="UP000007995"/>
    </source>
</evidence>
<dbReference type="Pfam" id="PF20338">
    <property type="entry name" value="DUF6633"/>
    <property type="match status" value="1"/>
</dbReference>
<comment type="caution">
    <text evidence="1">The sequence shown here is derived from an EMBL/GenBank/DDBJ whole genome shotgun (WGS) entry which is preliminary data.</text>
</comment>
<dbReference type="InterPro" id="IPR046573">
    <property type="entry name" value="DUF6633"/>
</dbReference>
<proteinExistence type="predicted"/>
<name>K5BUN8_9BACE</name>